<dbReference type="Gene3D" id="1.10.1740.10">
    <property type="match status" value="1"/>
</dbReference>
<evidence type="ECO:0000256" key="1">
    <source>
        <dbReference type="ARBA" id="ARBA00010641"/>
    </source>
</evidence>
<dbReference type="InterPro" id="IPR039425">
    <property type="entry name" value="RNA_pol_sigma-70-like"/>
</dbReference>
<keyword evidence="2 6" id="KW-0805">Transcription regulation</keyword>
<dbReference type="InterPro" id="IPR036388">
    <property type="entry name" value="WH-like_DNA-bd_sf"/>
</dbReference>
<keyword evidence="5 6" id="KW-0804">Transcription</keyword>
<keyword evidence="4 6" id="KW-0238">DNA-binding</keyword>
<organism evidence="9 10">
    <name type="scientific">Limnovirga soli</name>
    <dbReference type="NCBI Taxonomy" id="2656915"/>
    <lineage>
        <taxon>Bacteria</taxon>
        <taxon>Pseudomonadati</taxon>
        <taxon>Bacteroidota</taxon>
        <taxon>Chitinophagia</taxon>
        <taxon>Chitinophagales</taxon>
        <taxon>Chitinophagaceae</taxon>
        <taxon>Limnovirga</taxon>
    </lineage>
</organism>
<evidence type="ECO:0000313" key="10">
    <source>
        <dbReference type="Proteomes" id="UP000598971"/>
    </source>
</evidence>
<evidence type="ECO:0000259" key="8">
    <source>
        <dbReference type="Pfam" id="PF08281"/>
    </source>
</evidence>
<dbReference type="Proteomes" id="UP000598971">
    <property type="component" value="Unassembled WGS sequence"/>
</dbReference>
<evidence type="ECO:0000256" key="4">
    <source>
        <dbReference type="ARBA" id="ARBA00023125"/>
    </source>
</evidence>
<dbReference type="PROSITE" id="PS01063">
    <property type="entry name" value="SIGMA70_ECF"/>
    <property type="match status" value="1"/>
</dbReference>
<keyword evidence="3 6" id="KW-0731">Sigma factor</keyword>
<comment type="similarity">
    <text evidence="1 6">Belongs to the sigma-70 factor family. ECF subfamily.</text>
</comment>
<comment type="caution">
    <text evidence="9">The sequence shown here is derived from an EMBL/GenBank/DDBJ whole genome shotgun (WGS) entry which is preliminary data.</text>
</comment>
<gene>
    <name evidence="9" type="ORF">GD597_03885</name>
</gene>
<keyword evidence="10" id="KW-1185">Reference proteome</keyword>
<sequence>MNESHLIQRIAQKDEAAFKELVEAYQHMVFNAVLHIVQDFQEAEDVAQEVFIQVYQSAAGFRGDAKLSTWLYRIAVSKALEWQRKRKAKKRVGMLKGFLGIGNHTEELPTTFYHPGVLMEQKENAALLHKAIQQLPDNQKTAFILVKAENLSYEEAAAVLQTSVAGIEGLLHRAKQNLRNILKQHYQ</sequence>
<reference evidence="9" key="1">
    <citation type="submission" date="2019-10" db="EMBL/GenBank/DDBJ databases">
        <title>Draft genome sequence of Panacibacter sp. KCS-6.</title>
        <authorList>
            <person name="Yim K.J."/>
        </authorList>
    </citation>
    <scope>NUCLEOTIDE SEQUENCE</scope>
    <source>
        <strain evidence="9">KCS-6</strain>
    </source>
</reference>
<name>A0A8J8JTF9_9BACT</name>
<dbReference type="EMBL" id="WHPF01000002">
    <property type="protein sequence ID" value="NNV54589.1"/>
    <property type="molecule type" value="Genomic_DNA"/>
</dbReference>
<feature type="domain" description="RNA polymerase sigma-70 region 2" evidence="7">
    <location>
        <begin position="21"/>
        <end position="87"/>
    </location>
</feature>
<dbReference type="CDD" id="cd06171">
    <property type="entry name" value="Sigma70_r4"/>
    <property type="match status" value="1"/>
</dbReference>
<proteinExistence type="inferred from homology"/>
<feature type="domain" description="RNA polymerase sigma factor 70 region 4 type 2" evidence="8">
    <location>
        <begin position="127"/>
        <end position="178"/>
    </location>
</feature>
<dbReference type="GO" id="GO:0016987">
    <property type="term" value="F:sigma factor activity"/>
    <property type="evidence" value="ECO:0007669"/>
    <property type="project" value="UniProtKB-KW"/>
</dbReference>
<dbReference type="AlphaFoldDB" id="A0A8J8JTF9"/>
<dbReference type="GO" id="GO:0003677">
    <property type="term" value="F:DNA binding"/>
    <property type="evidence" value="ECO:0007669"/>
    <property type="project" value="UniProtKB-KW"/>
</dbReference>
<dbReference type="InterPro" id="IPR000838">
    <property type="entry name" value="RNA_pol_sigma70_ECF_CS"/>
</dbReference>
<evidence type="ECO:0000256" key="6">
    <source>
        <dbReference type="RuleBase" id="RU000716"/>
    </source>
</evidence>
<evidence type="ECO:0000256" key="2">
    <source>
        <dbReference type="ARBA" id="ARBA00023015"/>
    </source>
</evidence>
<dbReference type="PANTHER" id="PTHR43133">
    <property type="entry name" value="RNA POLYMERASE ECF-TYPE SIGMA FACTO"/>
    <property type="match status" value="1"/>
</dbReference>
<dbReference type="RefSeq" id="WP_171606506.1">
    <property type="nucleotide sequence ID" value="NZ_WHPF01000002.1"/>
</dbReference>
<dbReference type="PANTHER" id="PTHR43133:SF8">
    <property type="entry name" value="RNA POLYMERASE SIGMA FACTOR HI_1459-RELATED"/>
    <property type="match status" value="1"/>
</dbReference>
<accession>A0A8J8JTF9</accession>
<evidence type="ECO:0000256" key="5">
    <source>
        <dbReference type="ARBA" id="ARBA00023163"/>
    </source>
</evidence>
<evidence type="ECO:0000313" key="9">
    <source>
        <dbReference type="EMBL" id="NNV54589.1"/>
    </source>
</evidence>
<dbReference type="Pfam" id="PF08281">
    <property type="entry name" value="Sigma70_r4_2"/>
    <property type="match status" value="1"/>
</dbReference>
<dbReference type="SUPFAM" id="SSF88946">
    <property type="entry name" value="Sigma2 domain of RNA polymerase sigma factors"/>
    <property type="match status" value="1"/>
</dbReference>
<dbReference type="InterPro" id="IPR007627">
    <property type="entry name" value="RNA_pol_sigma70_r2"/>
</dbReference>
<evidence type="ECO:0000256" key="3">
    <source>
        <dbReference type="ARBA" id="ARBA00023082"/>
    </source>
</evidence>
<dbReference type="NCBIfam" id="TIGR02937">
    <property type="entry name" value="sigma70-ECF"/>
    <property type="match status" value="1"/>
</dbReference>
<dbReference type="InterPro" id="IPR013249">
    <property type="entry name" value="RNA_pol_sigma70_r4_t2"/>
</dbReference>
<dbReference type="SUPFAM" id="SSF88659">
    <property type="entry name" value="Sigma3 and sigma4 domains of RNA polymerase sigma factors"/>
    <property type="match status" value="1"/>
</dbReference>
<dbReference type="Gene3D" id="1.10.10.10">
    <property type="entry name" value="Winged helix-like DNA-binding domain superfamily/Winged helix DNA-binding domain"/>
    <property type="match status" value="1"/>
</dbReference>
<dbReference type="InterPro" id="IPR013324">
    <property type="entry name" value="RNA_pol_sigma_r3/r4-like"/>
</dbReference>
<evidence type="ECO:0000259" key="7">
    <source>
        <dbReference type="Pfam" id="PF04542"/>
    </source>
</evidence>
<dbReference type="InterPro" id="IPR014284">
    <property type="entry name" value="RNA_pol_sigma-70_dom"/>
</dbReference>
<dbReference type="InterPro" id="IPR013325">
    <property type="entry name" value="RNA_pol_sigma_r2"/>
</dbReference>
<dbReference type="Pfam" id="PF04542">
    <property type="entry name" value="Sigma70_r2"/>
    <property type="match status" value="1"/>
</dbReference>
<dbReference type="GO" id="GO:0006352">
    <property type="term" value="P:DNA-templated transcription initiation"/>
    <property type="evidence" value="ECO:0007669"/>
    <property type="project" value="InterPro"/>
</dbReference>
<protein>
    <recommendedName>
        <fullName evidence="6">RNA polymerase sigma factor</fullName>
    </recommendedName>
</protein>